<dbReference type="InterPro" id="IPR036407">
    <property type="entry name" value="DM_DNA-bd_sf"/>
</dbReference>
<feature type="region of interest" description="Disordered" evidence="9">
    <location>
        <begin position="1"/>
        <end position="43"/>
    </location>
</feature>
<dbReference type="InterPro" id="IPR026607">
    <property type="entry name" value="DMRT"/>
</dbReference>
<accession>A0AAW0H754</accession>
<keyword evidence="6" id="KW-0804">Transcription</keyword>
<name>A0AAW0H754_MYOGA</name>
<evidence type="ECO:0000256" key="8">
    <source>
        <dbReference type="PROSITE-ProRule" id="PRU00070"/>
    </source>
</evidence>
<dbReference type="FunFam" id="4.10.1040.10:FF:000001">
    <property type="entry name" value="doublesex- and mab-3-related transcription factor 1"/>
    <property type="match status" value="1"/>
</dbReference>
<evidence type="ECO:0000256" key="7">
    <source>
        <dbReference type="ARBA" id="ARBA00023242"/>
    </source>
</evidence>
<dbReference type="GO" id="GO:0005634">
    <property type="term" value="C:nucleus"/>
    <property type="evidence" value="ECO:0007669"/>
    <property type="project" value="UniProtKB-SubCell"/>
</dbReference>
<dbReference type="Gene3D" id="4.10.1040.10">
    <property type="entry name" value="DM DNA-binding domain"/>
    <property type="match status" value="1"/>
</dbReference>
<evidence type="ECO:0000313" key="12">
    <source>
        <dbReference type="Proteomes" id="UP001488838"/>
    </source>
</evidence>
<keyword evidence="5 8" id="KW-0238">DNA-binding</keyword>
<evidence type="ECO:0000256" key="9">
    <source>
        <dbReference type="SAM" id="MobiDB-lite"/>
    </source>
</evidence>
<keyword evidence="12" id="KW-1185">Reference proteome</keyword>
<feature type="compositionally biased region" description="Polar residues" evidence="9">
    <location>
        <begin position="18"/>
        <end position="33"/>
    </location>
</feature>
<evidence type="ECO:0000256" key="2">
    <source>
        <dbReference type="ARBA" id="ARBA00022723"/>
    </source>
</evidence>
<comment type="subcellular location">
    <subcellularLocation>
        <location evidence="8">Nucleus</location>
    </subcellularLocation>
</comment>
<evidence type="ECO:0000256" key="4">
    <source>
        <dbReference type="ARBA" id="ARBA00023015"/>
    </source>
</evidence>
<keyword evidence="3 8" id="KW-0862">Zinc</keyword>
<reference evidence="11 12" key="1">
    <citation type="journal article" date="2023" name="bioRxiv">
        <title>Conserved and derived expression patterns and positive selection on dental genes reveal complex evolutionary context of ever-growing rodent molars.</title>
        <authorList>
            <person name="Calamari Z.T."/>
            <person name="Song A."/>
            <person name="Cohen E."/>
            <person name="Akter M."/>
            <person name="Roy R.D."/>
            <person name="Hallikas O."/>
            <person name="Christensen M.M."/>
            <person name="Li P."/>
            <person name="Marangoni P."/>
            <person name="Jernvall J."/>
            <person name="Klein O.D."/>
        </authorList>
    </citation>
    <scope>NUCLEOTIDE SEQUENCE [LARGE SCALE GENOMIC DNA]</scope>
    <source>
        <strain evidence="11">V071</strain>
    </source>
</reference>
<evidence type="ECO:0000256" key="6">
    <source>
        <dbReference type="ARBA" id="ARBA00023163"/>
    </source>
</evidence>
<dbReference type="InterPro" id="IPR031577">
    <property type="entry name" value="DMRT-C1/C2_C"/>
</dbReference>
<gene>
    <name evidence="11" type="ORF">U0070_018266</name>
</gene>
<feature type="DNA-binding region" description="DM" evidence="8">
    <location>
        <begin position="46"/>
        <end position="93"/>
    </location>
</feature>
<evidence type="ECO:0000256" key="3">
    <source>
        <dbReference type="ARBA" id="ARBA00022833"/>
    </source>
</evidence>
<evidence type="ECO:0000313" key="11">
    <source>
        <dbReference type="EMBL" id="KAK7798498.1"/>
    </source>
</evidence>
<dbReference type="Proteomes" id="UP001488838">
    <property type="component" value="Unassembled WGS sequence"/>
</dbReference>
<dbReference type="GO" id="GO:0046872">
    <property type="term" value="F:metal ion binding"/>
    <property type="evidence" value="ECO:0007669"/>
    <property type="project" value="UniProtKB-KW"/>
</dbReference>
<sequence>MVQSMDPNEAPALHHCSADSSPGSEDRVPQSTELIPRRPVSRSPTCARCRNHGVTAHLKGHKRLCLFQACECHKCVLILERRRVMAAQVALRRQQEAQLKRHLAQGLMKGATPLKAPLRVKKGAIRPGVPSGKENIAPQPQSPHGAVPLVLTPPGKENYGPLLLSRPQEALPLPWTPVPPGPWGPGHWLPPGLSMPPPVVCRLLCQEPAVPLHPFPGFDPGTSLRLPTHGTLPTCPGSRSVLAAPLSGEPQGPPNLPHTCSTLILQSCGAPDSLLLQPQVLGKKWPPWAWEEARPAEGKSRGLKETLAGCVEVRVPSLLLPAPSQAPGTPCLAWTSGPSERQLQREAAEALVGLKDSSQAPRLAPSVPPNPAWISLLHPCGPPGSFVNIYVCALCACSTQGCQKKVSVPLELELRLAVSCRMMNDGGTQQHPVLLIRGLEKMGYSFSTADRRIRNLQHNQGTLLVAEVPAAAIFLATTLWRFKILASKQAAHSAHRPHSVGRPA</sequence>
<dbReference type="PANTHER" id="PTHR12322">
    <property type="entry name" value="DOUBLESEX AND MAB-3 RELATED TRANSCRIPTION FACTOR DMRT"/>
    <property type="match status" value="1"/>
</dbReference>
<keyword evidence="7 8" id="KW-0539">Nucleus</keyword>
<dbReference type="SMART" id="SM00301">
    <property type="entry name" value="DM"/>
    <property type="match status" value="1"/>
</dbReference>
<proteinExistence type="inferred from homology"/>
<dbReference type="AlphaFoldDB" id="A0AAW0H754"/>
<keyword evidence="2 8" id="KW-0479">Metal-binding</keyword>
<evidence type="ECO:0000256" key="5">
    <source>
        <dbReference type="ARBA" id="ARBA00023125"/>
    </source>
</evidence>
<evidence type="ECO:0000259" key="10">
    <source>
        <dbReference type="PROSITE" id="PS50809"/>
    </source>
</evidence>
<comment type="caution">
    <text evidence="11">The sequence shown here is derived from an EMBL/GenBank/DDBJ whole genome shotgun (WGS) entry which is preliminary data.</text>
</comment>
<dbReference type="SUPFAM" id="SSF82927">
    <property type="entry name" value="Cysteine-rich DNA binding domain, (DM domain)"/>
    <property type="match status" value="1"/>
</dbReference>
<dbReference type="PROSITE" id="PS40000">
    <property type="entry name" value="DM_1"/>
    <property type="match status" value="1"/>
</dbReference>
<evidence type="ECO:0000256" key="1">
    <source>
        <dbReference type="ARBA" id="ARBA00006834"/>
    </source>
</evidence>
<dbReference type="PROSITE" id="PS50809">
    <property type="entry name" value="DM_2"/>
    <property type="match status" value="1"/>
</dbReference>
<organism evidence="11 12">
    <name type="scientific">Myodes glareolus</name>
    <name type="common">Bank vole</name>
    <name type="synonym">Clethrionomys glareolus</name>
    <dbReference type="NCBI Taxonomy" id="447135"/>
    <lineage>
        <taxon>Eukaryota</taxon>
        <taxon>Metazoa</taxon>
        <taxon>Chordata</taxon>
        <taxon>Craniata</taxon>
        <taxon>Vertebrata</taxon>
        <taxon>Euteleostomi</taxon>
        <taxon>Mammalia</taxon>
        <taxon>Eutheria</taxon>
        <taxon>Euarchontoglires</taxon>
        <taxon>Glires</taxon>
        <taxon>Rodentia</taxon>
        <taxon>Myomorpha</taxon>
        <taxon>Muroidea</taxon>
        <taxon>Cricetidae</taxon>
        <taxon>Arvicolinae</taxon>
        <taxon>Myodes</taxon>
    </lineage>
</organism>
<protein>
    <recommendedName>
        <fullName evidence="10">DM domain-containing protein</fullName>
    </recommendedName>
</protein>
<dbReference type="GO" id="GO:0006355">
    <property type="term" value="P:regulation of DNA-templated transcription"/>
    <property type="evidence" value="ECO:0007669"/>
    <property type="project" value="InterPro"/>
</dbReference>
<keyword evidence="4" id="KW-0805">Transcription regulation</keyword>
<dbReference type="EMBL" id="JBBHLL010000686">
    <property type="protein sequence ID" value="KAK7798498.1"/>
    <property type="molecule type" value="Genomic_DNA"/>
</dbReference>
<feature type="domain" description="DM" evidence="10">
    <location>
        <begin position="46"/>
        <end position="93"/>
    </location>
</feature>
<dbReference type="PANTHER" id="PTHR12322:SF126">
    <property type="entry name" value="DOUBLESEX- AND MAB-3-RELATED TRANSCRIPTION FACTOR C2"/>
    <property type="match status" value="1"/>
</dbReference>
<dbReference type="Pfam" id="PF15791">
    <property type="entry name" value="DMRT-like"/>
    <property type="match status" value="2"/>
</dbReference>
<comment type="similarity">
    <text evidence="1">Belongs to the DMRT family.</text>
</comment>
<dbReference type="Pfam" id="PF00751">
    <property type="entry name" value="DM"/>
    <property type="match status" value="1"/>
</dbReference>
<dbReference type="GO" id="GO:0043565">
    <property type="term" value="F:sequence-specific DNA binding"/>
    <property type="evidence" value="ECO:0007669"/>
    <property type="project" value="InterPro"/>
</dbReference>
<dbReference type="InterPro" id="IPR001275">
    <property type="entry name" value="DM_DNA-bd"/>
</dbReference>